<dbReference type="InterPro" id="IPR027417">
    <property type="entry name" value="P-loop_NTPase"/>
</dbReference>
<proteinExistence type="predicted"/>
<sequence>MNDLCYQKVVAGAGKHQVLIFVHSRNETAKAILETAMANDTLSRFLKEDSASREVLQSQIELIKNGDLKKLLPYGFAIHHAGLARGDREIVEALFG</sequence>
<accession>A0A8X7RBH5</accession>
<dbReference type="SUPFAM" id="SSF52540">
    <property type="entry name" value="P-loop containing nucleoside triphosphate hydrolases"/>
    <property type="match status" value="1"/>
</dbReference>
<name>A0A8X7RBH5_BRACI</name>
<dbReference type="GO" id="GO:0005634">
    <property type="term" value="C:nucleus"/>
    <property type="evidence" value="ECO:0007669"/>
    <property type="project" value="TreeGrafter"/>
</dbReference>
<dbReference type="EMBL" id="JAAMPC010000011">
    <property type="protein sequence ID" value="KAG2282144.1"/>
    <property type="molecule type" value="Genomic_DNA"/>
</dbReference>
<evidence type="ECO:0000313" key="6">
    <source>
        <dbReference type="Proteomes" id="UP000886595"/>
    </source>
</evidence>
<evidence type="ECO:0000256" key="3">
    <source>
        <dbReference type="ARBA" id="ARBA00022806"/>
    </source>
</evidence>
<keyword evidence="4" id="KW-0067">ATP-binding</keyword>
<dbReference type="GO" id="GO:0005524">
    <property type="term" value="F:ATP binding"/>
    <property type="evidence" value="ECO:0007669"/>
    <property type="project" value="UniProtKB-KW"/>
</dbReference>
<evidence type="ECO:0000313" key="5">
    <source>
        <dbReference type="EMBL" id="KAG2282144.1"/>
    </source>
</evidence>
<evidence type="ECO:0000256" key="1">
    <source>
        <dbReference type="ARBA" id="ARBA00022741"/>
    </source>
</evidence>
<dbReference type="Proteomes" id="UP000886595">
    <property type="component" value="Unassembled WGS sequence"/>
</dbReference>
<dbReference type="GO" id="GO:0016787">
    <property type="term" value="F:hydrolase activity"/>
    <property type="evidence" value="ECO:0007669"/>
    <property type="project" value="UniProtKB-KW"/>
</dbReference>
<dbReference type="AlphaFoldDB" id="A0A8X7RBH5"/>
<gene>
    <name evidence="5" type="ORF">Bca52824_053364</name>
</gene>
<dbReference type="InterPro" id="IPR050474">
    <property type="entry name" value="Hel308_SKI2-like"/>
</dbReference>
<dbReference type="GO" id="GO:0004386">
    <property type="term" value="F:helicase activity"/>
    <property type="evidence" value="ECO:0007669"/>
    <property type="project" value="UniProtKB-KW"/>
</dbReference>
<reference evidence="5 6" key="1">
    <citation type="submission" date="2020-02" db="EMBL/GenBank/DDBJ databases">
        <authorList>
            <person name="Ma Q."/>
            <person name="Huang Y."/>
            <person name="Song X."/>
            <person name="Pei D."/>
        </authorList>
    </citation>
    <scope>NUCLEOTIDE SEQUENCE [LARGE SCALE GENOMIC DNA]</scope>
    <source>
        <strain evidence="5">Sxm20200214</strain>
        <tissue evidence="5">Leaf</tissue>
    </source>
</reference>
<organism evidence="5 6">
    <name type="scientific">Brassica carinata</name>
    <name type="common">Ethiopian mustard</name>
    <name type="synonym">Abyssinian cabbage</name>
    <dbReference type="NCBI Taxonomy" id="52824"/>
    <lineage>
        <taxon>Eukaryota</taxon>
        <taxon>Viridiplantae</taxon>
        <taxon>Streptophyta</taxon>
        <taxon>Embryophyta</taxon>
        <taxon>Tracheophyta</taxon>
        <taxon>Spermatophyta</taxon>
        <taxon>Magnoliopsida</taxon>
        <taxon>eudicotyledons</taxon>
        <taxon>Gunneridae</taxon>
        <taxon>Pentapetalae</taxon>
        <taxon>rosids</taxon>
        <taxon>malvids</taxon>
        <taxon>Brassicales</taxon>
        <taxon>Brassicaceae</taxon>
        <taxon>Brassiceae</taxon>
        <taxon>Brassica</taxon>
    </lineage>
</organism>
<keyword evidence="3" id="KW-0347">Helicase</keyword>
<dbReference type="PANTHER" id="PTHR47961">
    <property type="entry name" value="DNA POLYMERASE THETA, PUTATIVE (AFU_ORTHOLOGUE AFUA_1G05260)-RELATED"/>
    <property type="match status" value="1"/>
</dbReference>
<keyword evidence="2" id="KW-0378">Hydrolase</keyword>
<comment type="caution">
    <text evidence="5">The sequence shown here is derived from an EMBL/GenBank/DDBJ whole genome shotgun (WGS) entry which is preliminary data.</text>
</comment>
<keyword evidence="1" id="KW-0547">Nucleotide-binding</keyword>
<dbReference type="OrthoDB" id="1688122at2759"/>
<keyword evidence="6" id="KW-1185">Reference proteome</keyword>
<evidence type="ECO:0000256" key="2">
    <source>
        <dbReference type="ARBA" id="ARBA00022801"/>
    </source>
</evidence>
<protein>
    <submittedName>
        <fullName evidence="5">Uncharacterized protein</fullName>
    </submittedName>
</protein>
<dbReference type="PANTHER" id="PTHR47961:SF4">
    <property type="entry name" value="ACTIVATING SIGNAL COINTEGRATOR 1 COMPLEX SUBUNIT 3"/>
    <property type="match status" value="1"/>
</dbReference>
<dbReference type="Gene3D" id="3.40.50.300">
    <property type="entry name" value="P-loop containing nucleotide triphosphate hydrolases"/>
    <property type="match status" value="1"/>
</dbReference>
<evidence type="ECO:0000256" key="4">
    <source>
        <dbReference type="ARBA" id="ARBA00022840"/>
    </source>
</evidence>